<accession>A0A1S6HUH9</accession>
<dbReference type="Pfam" id="PF00196">
    <property type="entry name" value="GerE"/>
    <property type="match status" value="1"/>
</dbReference>
<dbReference type="SMART" id="SM00421">
    <property type="entry name" value="HTH_LUXR"/>
    <property type="match status" value="1"/>
</dbReference>
<dbReference type="PROSITE" id="PS00622">
    <property type="entry name" value="HTH_LUXR_1"/>
    <property type="match status" value="1"/>
</dbReference>
<evidence type="ECO:0000313" key="7">
    <source>
        <dbReference type="EMBL" id="AQS39151.1"/>
    </source>
</evidence>
<feature type="domain" description="HTH luxR-type" evidence="5">
    <location>
        <begin position="53"/>
        <end position="119"/>
    </location>
</feature>
<dbReference type="GO" id="GO:0003677">
    <property type="term" value="F:DNA binding"/>
    <property type="evidence" value="ECO:0007669"/>
    <property type="project" value="UniProtKB-KW"/>
</dbReference>
<evidence type="ECO:0000259" key="6">
    <source>
        <dbReference type="PROSITE" id="PS50110"/>
    </source>
</evidence>
<dbReference type="InterPro" id="IPR000792">
    <property type="entry name" value="Tscrpt_reg_LuxR_C"/>
</dbReference>
<dbReference type="InterPro" id="IPR001789">
    <property type="entry name" value="Sig_transdc_resp-reg_receiver"/>
</dbReference>
<keyword evidence="3" id="KW-0804">Transcription</keyword>
<gene>
    <name evidence="7" type="ORF">Sps_04036</name>
</gene>
<dbReference type="Proteomes" id="UP000189545">
    <property type="component" value="Chromosome"/>
</dbReference>
<evidence type="ECO:0000256" key="2">
    <source>
        <dbReference type="ARBA" id="ARBA00023125"/>
    </source>
</evidence>
<evidence type="ECO:0000256" key="1">
    <source>
        <dbReference type="ARBA" id="ARBA00023015"/>
    </source>
</evidence>
<dbReference type="PANTHER" id="PTHR43214:SF24">
    <property type="entry name" value="TRANSCRIPTIONAL REGULATORY PROTEIN NARL-RELATED"/>
    <property type="match status" value="1"/>
</dbReference>
<dbReference type="SUPFAM" id="SSF46894">
    <property type="entry name" value="C-terminal effector domain of the bipartite response regulators"/>
    <property type="match status" value="1"/>
</dbReference>
<evidence type="ECO:0000259" key="5">
    <source>
        <dbReference type="PROSITE" id="PS50043"/>
    </source>
</evidence>
<dbReference type="PANTHER" id="PTHR43214">
    <property type="entry name" value="TWO-COMPONENT RESPONSE REGULATOR"/>
    <property type="match status" value="1"/>
</dbReference>
<proteinExistence type="predicted"/>
<keyword evidence="2" id="KW-0238">DNA-binding</keyword>
<organism evidence="7 8">
    <name type="scientific">Shewanella psychrophila</name>
    <dbReference type="NCBI Taxonomy" id="225848"/>
    <lineage>
        <taxon>Bacteria</taxon>
        <taxon>Pseudomonadati</taxon>
        <taxon>Pseudomonadota</taxon>
        <taxon>Gammaproteobacteria</taxon>
        <taxon>Alteromonadales</taxon>
        <taxon>Shewanellaceae</taxon>
        <taxon>Shewanella</taxon>
    </lineage>
</organism>
<feature type="domain" description="Response regulatory" evidence="6">
    <location>
        <begin position="1"/>
        <end position="29"/>
    </location>
</feature>
<reference evidence="7 8" key="1">
    <citation type="submission" date="2016-03" db="EMBL/GenBank/DDBJ databases">
        <title>Complete genome sequence of Shewanella psychrophila WP2, a deep sea bacterium isolated from west Pacific sediment.</title>
        <authorList>
            <person name="Xu G."/>
            <person name="Jian H."/>
        </authorList>
    </citation>
    <scope>NUCLEOTIDE SEQUENCE [LARGE SCALE GENOMIC DNA]</scope>
    <source>
        <strain evidence="7 8">WP2</strain>
    </source>
</reference>
<sequence length="121" mass="12973">MASITHGANGFLLKDVSLDKLISAITKVASGGYLIEANILQQLSNSHQEQLTVGSLSEIKITSRESEILTLMAGGFSNKEIAAAVFLAEGTVKNHISNILLKLESRDRTQAVLKALRLALI</sequence>
<dbReference type="AlphaFoldDB" id="A0A1S6HUH9"/>
<dbReference type="PROSITE" id="PS50043">
    <property type="entry name" value="HTH_LUXR_2"/>
    <property type="match status" value="1"/>
</dbReference>
<dbReference type="PROSITE" id="PS50110">
    <property type="entry name" value="RESPONSE_REGULATORY"/>
    <property type="match status" value="1"/>
</dbReference>
<evidence type="ECO:0000313" key="8">
    <source>
        <dbReference type="Proteomes" id="UP000189545"/>
    </source>
</evidence>
<dbReference type="GO" id="GO:0000160">
    <property type="term" value="P:phosphorelay signal transduction system"/>
    <property type="evidence" value="ECO:0007669"/>
    <property type="project" value="InterPro"/>
</dbReference>
<dbReference type="STRING" id="225848.Sps_04036"/>
<keyword evidence="1" id="KW-0805">Transcription regulation</keyword>
<dbReference type="PRINTS" id="PR00038">
    <property type="entry name" value="HTHLUXR"/>
</dbReference>
<protein>
    <submittedName>
        <fullName evidence="7">Transcriptional regulator, luxR family</fullName>
    </submittedName>
</protein>
<dbReference type="InterPro" id="IPR016032">
    <property type="entry name" value="Sig_transdc_resp-reg_C-effctor"/>
</dbReference>
<dbReference type="InterPro" id="IPR039420">
    <property type="entry name" value="WalR-like"/>
</dbReference>
<comment type="caution">
    <text evidence="4">Lacks conserved residue(s) required for the propagation of feature annotation.</text>
</comment>
<keyword evidence="8" id="KW-1185">Reference proteome</keyword>
<name>A0A1S6HUH9_9GAMM</name>
<dbReference type="KEGG" id="spsw:Sps_04036"/>
<evidence type="ECO:0000256" key="4">
    <source>
        <dbReference type="PROSITE-ProRule" id="PRU00169"/>
    </source>
</evidence>
<dbReference type="GO" id="GO:0006355">
    <property type="term" value="P:regulation of DNA-templated transcription"/>
    <property type="evidence" value="ECO:0007669"/>
    <property type="project" value="InterPro"/>
</dbReference>
<dbReference type="EMBL" id="CP014782">
    <property type="protein sequence ID" value="AQS39151.1"/>
    <property type="molecule type" value="Genomic_DNA"/>
</dbReference>
<evidence type="ECO:0000256" key="3">
    <source>
        <dbReference type="ARBA" id="ARBA00023163"/>
    </source>
</evidence>
<dbReference type="Gene3D" id="3.40.50.2300">
    <property type="match status" value="1"/>
</dbReference>
<dbReference type="CDD" id="cd06170">
    <property type="entry name" value="LuxR_C_like"/>
    <property type="match status" value="1"/>
</dbReference>